<dbReference type="InterPro" id="IPR036116">
    <property type="entry name" value="FN3_sf"/>
</dbReference>
<gene>
    <name evidence="3" type="ORF">VE01_07352</name>
</gene>
<dbReference type="InterPro" id="IPR013830">
    <property type="entry name" value="SGNH_hydro"/>
</dbReference>
<evidence type="ECO:0000313" key="3">
    <source>
        <dbReference type="EMBL" id="OBT95057.1"/>
    </source>
</evidence>
<feature type="chain" id="PRO_5008608571" description="SGNH hydrolase-type esterase domain-containing protein" evidence="1">
    <location>
        <begin position="26"/>
        <end position="1140"/>
    </location>
</feature>
<dbReference type="InterPro" id="IPR036514">
    <property type="entry name" value="SGNH_hydro_sf"/>
</dbReference>
<dbReference type="SUPFAM" id="SSF52266">
    <property type="entry name" value="SGNH hydrolase"/>
    <property type="match status" value="1"/>
</dbReference>
<dbReference type="RefSeq" id="XP_018128790.1">
    <property type="nucleotide sequence ID" value="XM_018276787.2"/>
</dbReference>
<proteinExistence type="predicted"/>
<reference evidence="3 4" key="1">
    <citation type="submission" date="2016-03" db="EMBL/GenBank/DDBJ databases">
        <title>Comparative genomics of Pseudogymnoascus destructans, the fungus causing white-nose syndrome of bats.</title>
        <authorList>
            <person name="Palmer J.M."/>
            <person name="Drees K.P."/>
            <person name="Foster J.T."/>
            <person name="Lindner D.L."/>
        </authorList>
    </citation>
    <scope>NUCLEOTIDE SEQUENCE [LARGE SCALE GENOMIC DNA]</scope>
    <source>
        <strain evidence="3 4">UAMH 10579</strain>
    </source>
</reference>
<sequence>MGPLLHLTAVWLGIISIVLVSPGDASPTSAVNPASIAADQLAVPLEPALTTPNGTIIKVVATNDDKPSLEQSFLYNATNFNIKTRPRDAIPTSADEKTLLKIRNEESVLKKRREEQYAHAPMSDQISRFRRGPRTPLIKRAKAKMMIVGDSISQGMEGDWTWRYRLWEWLDSQSVDFEFVGPWKGTREPANPAPPARPRMEGDPLPDEPPMVYGGYADDVNTRFQQSHFALWGRQAAQTKGEIQKMVADYQPTHLLVLLGFNDLGWFVTGPDGTLASIKSIVDNARAANPNINIILGDVVQRKAISIRADLPKITDEYNALLRDAVPKWNTLASPIAMAYIRDTYSCETQACPSGYDGLHPNARGEYQIARAFSVALFYGFGIGASPLSIPANFPGRDTPVPFNVVASASPYGITVTWTRIYGARKYGVRSRYWGLTDWEESSVLTNRIDNTWVINGSHYEYQIRVDNEFDGTSDWSEVVDAVADPETIRGPSIIKTLPTATGAQVSWNAVEGAEFYVALLFDSNTPGSWLSEVVVKGLSYTWEAQNVGRRHVVAVQAWNSVGGGLPAVGRSVIPGTADNVAAPTSLLIYSLDPTTVKVYWCGDCNQTSYVLYIRSLKTDLTQLGDWKGSNVSASSSTTNVASAEVAFLFPGVWNYEFAVSGLNGDLESPMSYGLQAAHPPDSVGSGNCEKYCIMALPEPDPVPETKPGTLPYNPVLGGPDRDLSDQICAMTWQTTNPPTLEKAIIVSKTWSDSRAGEYLDAYLMKLDNSIDKTDDWFVPFVKQSIRSCSAQENGGTTVDCGFIDASSCTIDASPKCSDYCPPESMFIHASVVNFFTAYKNFYQGITQHTLVTLAATVTDISNTFAPIDTSVQTLFSILGGVLGTMSSVGWLVGAGYNSANAGGAAISVISGLISNTQLNGADQTDVKAELSTILGSTLEKVFGKINETVSNIVNPGEGKKNNTLIESVFANGAFLNNKAISFSVNAMIEVYNNTMNQYLVVTAMKSWSTEGTYGRGYAILSNDGDTHGYGDEASCIAIGNEAMIWYKNSCVGFGTYANLLPGNTAVTYTDFLDSGMITELKKYVPDLRLAIINSWECYVDPSKKDPETEPGTFDFTNLGSYPPCFFDLGGKYIHPTNFG</sequence>
<dbReference type="InterPro" id="IPR051532">
    <property type="entry name" value="Ester_Hydrolysis_Enzymes"/>
</dbReference>
<evidence type="ECO:0000259" key="2">
    <source>
        <dbReference type="Pfam" id="PF13472"/>
    </source>
</evidence>
<dbReference type="SUPFAM" id="SSF49265">
    <property type="entry name" value="Fibronectin type III"/>
    <property type="match status" value="2"/>
</dbReference>
<evidence type="ECO:0000256" key="1">
    <source>
        <dbReference type="SAM" id="SignalP"/>
    </source>
</evidence>
<dbReference type="GeneID" id="28840738"/>
<dbReference type="PANTHER" id="PTHR30383">
    <property type="entry name" value="THIOESTERASE 1/PROTEASE 1/LYSOPHOSPHOLIPASE L1"/>
    <property type="match status" value="1"/>
</dbReference>
<keyword evidence="1" id="KW-0732">Signal</keyword>
<protein>
    <recommendedName>
        <fullName evidence="2">SGNH hydrolase-type esterase domain-containing protein</fullName>
    </recommendedName>
</protein>
<dbReference type="Proteomes" id="UP000091956">
    <property type="component" value="Unassembled WGS sequence"/>
</dbReference>
<dbReference type="InterPro" id="IPR003961">
    <property type="entry name" value="FN3_dom"/>
</dbReference>
<dbReference type="PANTHER" id="PTHR30383:SF19">
    <property type="entry name" value="FIBRONECTIN TYPE-III DOMAIN-CONTAINING PROTEIN"/>
    <property type="match status" value="1"/>
</dbReference>
<evidence type="ECO:0000313" key="4">
    <source>
        <dbReference type="Proteomes" id="UP000091956"/>
    </source>
</evidence>
<dbReference type="EMBL" id="KV460238">
    <property type="protein sequence ID" value="OBT95057.1"/>
    <property type="molecule type" value="Genomic_DNA"/>
</dbReference>
<accession>A0A1B8GGU5</accession>
<dbReference type="Gene3D" id="3.40.50.1110">
    <property type="entry name" value="SGNH hydrolase"/>
    <property type="match status" value="1"/>
</dbReference>
<name>A0A1B8GGU5_9PEZI</name>
<dbReference type="STRING" id="342668.A0A1B8GGU5"/>
<dbReference type="CDD" id="cd00063">
    <property type="entry name" value="FN3"/>
    <property type="match status" value="1"/>
</dbReference>
<feature type="domain" description="SGNH hydrolase-type esterase" evidence="2">
    <location>
        <begin position="213"/>
        <end position="365"/>
    </location>
</feature>
<organism evidence="3 4">
    <name type="scientific">Pseudogymnoascus verrucosus</name>
    <dbReference type="NCBI Taxonomy" id="342668"/>
    <lineage>
        <taxon>Eukaryota</taxon>
        <taxon>Fungi</taxon>
        <taxon>Dikarya</taxon>
        <taxon>Ascomycota</taxon>
        <taxon>Pezizomycotina</taxon>
        <taxon>Leotiomycetes</taxon>
        <taxon>Thelebolales</taxon>
        <taxon>Thelebolaceae</taxon>
        <taxon>Pseudogymnoascus</taxon>
    </lineage>
</organism>
<dbReference type="AlphaFoldDB" id="A0A1B8GGU5"/>
<reference evidence="4" key="2">
    <citation type="journal article" date="2018" name="Nat. Commun.">
        <title>Extreme sensitivity to ultraviolet light in the fungal pathogen causing white-nose syndrome of bats.</title>
        <authorList>
            <person name="Palmer J.M."/>
            <person name="Drees K.P."/>
            <person name="Foster J.T."/>
            <person name="Lindner D.L."/>
        </authorList>
    </citation>
    <scope>NUCLEOTIDE SEQUENCE [LARGE SCALE GENOMIC DNA]</scope>
    <source>
        <strain evidence="4">UAMH 10579</strain>
    </source>
</reference>
<keyword evidence="4" id="KW-1185">Reference proteome</keyword>
<dbReference type="GO" id="GO:0004622">
    <property type="term" value="F:phosphatidylcholine lysophospholipase activity"/>
    <property type="evidence" value="ECO:0007669"/>
    <property type="project" value="TreeGrafter"/>
</dbReference>
<dbReference type="OrthoDB" id="3434577at2759"/>
<feature type="signal peptide" evidence="1">
    <location>
        <begin position="1"/>
        <end position="25"/>
    </location>
</feature>
<dbReference type="Pfam" id="PF13472">
    <property type="entry name" value="Lipase_GDSL_2"/>
    <property type="match status" value="1"/>
</dbReference>